<dbReference type="Pfam" id="PF06985">
    <property type="entry name" value="HET"/>
    <property type="match status" value="1"/>
</dbReference>
<feature type="compositionally biased region" description="Low complexity" evidence="1">
    <location>
        <begin position="26"/>
        <end position="36"/>
    </location>
</feature>
<dbReference type="Proteomes" id="UP000005206">
    <property type="component" value="Chromosome 6"/>
</dbReference>
<feature type="region of interest" description="Disordered" evidence="1">
    <location>
        <begin position="26"/>
        <end position="52"/>
    </location>
</feature>
<dbReference type="HOGENOM" id="CLU_364494_0_0_1"/>
<protein>
    <recommendedName>
        <fullName evidence="2">Heterokaryon incompatibility domain-containing protein</fullName>
    </recommendedName>
</protein>
<dbReference type="AlphaFoldDB" id="C7ZGF9"/>
<keyword evidence="4" id="KW-1185">Reference proteome</keyword>
<name>C7ZGF9_FUSV7</name>
<dbReference type="eggNOG" id="ENOG502RN1W">
    <property type="taxonomic scope" value="Eukaryota"/>
</dbReference>
<dbReference type="EMBL" id="GG698925">
    <property type="protein sequence ID" value="EEU36843.1"/>
    <property type="molecule type" value="Genomic_DNA"/>
</dbReference>
<organism evidence="3 4">
    <name type="scientific">Fusarium vanettenii (strain ATCC MYA-4622 / CBS 123669 / FGSC 9596 / NRRL 45880 / 77-13-4)</name>
    <name type="common">Fusarium solani subsp. pisi</name>
    <dbReference type="NCBI Taxonomy" id="660122"/>
    <lineage>
        <taxon>Eukaryota</taxon>
        <taxon>Fungi</taxon>
        <taxon>Dikarya</taxon>
        <taxon>Ascomycota</taxon>
        <taxon>Pezizomycotina</taxon>
        <taxon>Sordariomycetes</taxon>
        <taxon>Hypocreomycetidae</taxon>
        <taxon>Hypocreales</taxon>
        <taxon>Nectriaceae</taxon>
        <taxon>Fusarium</taxon>
        <taxon>Fusarium solani species complex</taxon>
        <taxon>Fusarium vanettenii</taxon>
    </lineage>
</organism>
<evidence type="ECO:0000259" key="2">
    <source>
        <dbReference type="Pfam" id="PF06985"/>
    </source>
</evidence>
<evidence type="ECO:0000313" key="4">
    <source>
        <dbReference type="Proteomes" id="UP000005206"/>
    </source>
</evidence>
<evidence type="ECO:0000256" key="1">
    <source>
        <dbReference type="SAM" id="MobiDB-lite"/>
    </source>
</evidence>
<dbReference type="PANTHER" id="PTHR33112:SF10">
    <property type="entry name" value="TOL"/>
    <property type="match status" value="1"/>
</dbReference>
<dbReference type="GeneID" id="9670140"/>
<dbReference type="VEuPathDB" id="FungiDB:NECHADRAFT_81075"/>
<dbReference type="OrthoDB" id="5125733at2759"/>
<dbReference type="InParanoid" id="C7ZGF9"/>
<dbReference type="KEGG" id="nhe:NECHADRAFT_81075"/>
<evidence type="ECO:0000313" key="3">
    <source>
        <dbReference type="EMBL" id="EEU36843.1"/>
    </source>
</evidence>
<sequence>MSIYPDDTSDGSLTQELTPWSSILSSLGSQSFSSQESKAEEVSQPESSTPTPLLDVAAMMDTAVPTGINMPRPDLRETSEDTEEFADRLDLPPPVVFPIPGLGAYGNADACDARPPEERRIKASELIDSLRKDRHLPYLIKEGQEDDFCKIYDMQTMLNDQGHEIDACMFIARYWLEDCWNNHIEHHASAKDLESIFPRRLIDLGEPSHPNELFNGPALPREIKVVEVGREQKPQYIAVSYRWPKKPNQDQQLTSATRDLFFRGYSTEALPQLYCDAFTVARMLGFRQSNVSKCIMQDNGGDWHAEAPKMASVYGNAIFTVAFGDGPESKHSEEAEIWRSCSLRDAAAQAAAQPFVKGGKIPIFDKRSPESIYYWLESNGNFPTRPTSELDERGWTFQERLLSKRVLTITTDGLFWDCCRSSASDARPLGFRGDFSPKFRDSDERKIKTQLLGMSRDPITVARRDLYLLWRRILQDYTQRKFSYSKDRIVAIEGVVQRIGAVLNEPWFLGVWKGDSLRSLIWFCDTVVLSAKPASNALDVLPARKDYQVSVPSWSWASVSFPIQYRLWHPFETSADHNVELTSPCATLLHISAQPIDIRSFANYVGVVTLHGTLARVPAHLLTGPGCKVMLDPRPPQDFPGYSKYKQDELDAKANSKHKRKKDPPAWRTLLAWERDEIHVLPVLKGGYSKTLQARYCLILDPRSTAEYHIERENQCGILTPRTTYENRCTSLMLMTTCRRLGLLILDSAYKSFCMEDRDCIGNVDA</sequence>
<reference evidence="3 4" key="1">
    <citation type="journal article" date="2009" name="PLoS Genet.">
        <title>The genome of Nectria haematococca: contribution of supernumerary chromosomes to gene expansion.</title>
        <authorList>
            <person name="Coleman J.J."/>
            <person name="Rounsley S.D."/>
            <person name="Rodriguez-Carres M."/>
            <person name="Kuo A."/>
            <person name="Wasmann C.C."/>
            <person name="Grimwood J."/>
            <person name="Schmutz J."/>
            <person name="Taga M."/>
            <person name="White G.J."/>
            <person name="Zhou S."/>
            <person name="Schwartz D.C."/>
            <person name="Freitag M."/>
            <person name="Ma L.J."/>
            <person name="Danchin E.G."/>
            <person name="Henrissat B."/>
            <person name="Coutinho P.M."/>
            <person name="Nelson D.R."/>
            <person name="Straney D."/>
            <person name="Napoli C.A."/>
            <person name="Barker B.M."/>
            <person name="Gribskov M."/>
            <person name="Rep M."/>
            <person name="Kroken S."/>
            <person name="Molnar I."/>
            <person name="Rensing C."/>
            <person name="Kennell J.C."/>
            <person name="Zamora J."/>
            <person name="Farman M.L."/>
            <person name="Selker E.U."/>
            <person name="Salamov A."/>
            <person name="Shapiro H."/>
            <person name="Pangilinan J."/>
            <person name="Lindquist E."/>
            <person name="Lamers C."/>
            <person name="Grigoriev I.V."/>
            <person name="Geiser D.M."/>
            <person name="Covert S.F."/>
            <person name="Temporini E."/>
            <person name="Vanetten H.D."/>
        </authorList>
    </citation>
    <scope>NUCLEOTIDE SEQUENCE [LARGE SCALE GENOMIC DNA]</scope>
    <source>
        <strain evidence="4">ATCC MYA-4622 / CBS 123669 / FGSC 9596 / NRRL 45880 / 77-13-4</strain>
    </source>
</reference>
<proteinExistence type="predicted"/>
<dbReference type="InterPro" id="IPR010730">
    <property type="entry name" value="HET"/>
</dbReference>
<accession>C7ZGF9</accession>
<dbReference type="PANTHER" id="PTHR33112">
    <property type="entry name" value="DOMAIN PROTEIN, PUTATIVE-RELATED"/>
    <property type="match status" value="1"/>
</dbReference>
<dbReference type="RefSeq" id="XP_003042556.1">
    <property type="nucleotide sequence ID" value="XM_003042510.1"/>
</dbReference>
<feature type="domain" description="Heterokaryon incompatibility" evidence="2">
    <location>
        <begin position="236"/>
        <end position="399"/>
    </location>
</feature>
<gene>
    <name evidence="3" type="ORF">NECHADRAFT_81075</name>
</gene>